<proteinExistence type="predicted"/>
<organism evidence="1 2">
    <name type="scientific">Rhabditophanes sp. KR3021</name>
    <dbReference type="NCBI Taxonomy" id="114890"/>
    <lineage>
        <taxon>Eukaryota</taxon>
        <taxon>Metazoa</taxon>
        <taxon>Ecdysozoa</taxon>
        <taxon>Nematoda</taxon>
        <taxon>Chromadorea</taxon>
        <taxon>Rhabditida</taxon>
        <taxon>Tylenchina</taxon>
        <taxon>Panagrolaimomorpha</taxon>
        <taxon>Strongyloidoidea</taxon>
        <taxon>Alloionematidae</taxon>
        <taxon>Rhabditophanes</taxon>
    </lineage>
</organism>
<evidence type="ECO:0000313" key="1">
    <source>
        <dbReference type="Proteomes" id="UP000095286"/>
    </source>
</evidence>
<protein>
    <submittedName>
        <fullName evidence="2">E3 ubiquitin-protein ligase parkin</fullName>
    </submittedName>
</protein>
<dbReference type="WBParaSite" id="RSKR_0000719600.1">
    <property type="protein sequence ID" value="RSKR_0000719600.1"/>
    <property type="gene ID" value="RSKR_0000719600"/>
</dbReference>
<evidence type="ECO:0000313" key="2">
    <source>
        <dbReference type="WBParaSite" id="RSKR_0000719600.1"/>
    </source>
</evidence>
<accession>A0AC35U2J3</accession>
<name>A0AC35U2J3_9BILA</name>
<sequence length="411" mass="46943">MFEVSINVNIRFPESSASKFTTLIEVDEDECVKDLMQKLLLEIGDNEYGDVYDASNIRLIFSGNVMDKDKKLRDYDLASSTALTAMIIDSDPEWVVIGGATSLEPTTAANAISSFYGHCKHCDTNGYLKLRVKCIACNSNEVRVQKNPSSWEDIKSEEINCYCFACDDVRYAKYYFKCNTCTNQSIGFENVNRNEKRKKCVICGEIEANVVKFTCAETCCLYCFEPYLEEVFERFGFSYRVSLGFTLNCPVVGCCGCIGDQHVFYILGNDRYNKFQELATQRFIQNQQSTVFCPFPDCGEVFTLLDKDNVIENATRNKTSALTQCHKCERPFCVVCIDSKQCTCYSTKKEHSDEEKSKSLIHQITKKCVGCGINTQKDQGCNHIHCTQCSSHWCWVCLTKWNENCQFNHWF</sequence>
<reference evidence="2" key="1">
    <citation type="submission" date="2016-11" db="UniProtKB">
        <authorList>
            <consortium name="WormBaseParasite"/>
        </authorList>
    </citation>
    <scope>IDENTIFICATION</scope>
    <source>
        <strain evidence="2">KR3021</strain>
    </source>
</reference>
<dbReference type="Proteomes" id="UP000095286">
    <property type="component" value="Unplaced"/>
</dbReference>